<dbReference type="GO" id="GO:0003700">
    <property type="term" value="F:DNA-binding transcription factor activity"/>
    <property type="evidence" value="ECO:0007669"/>
    <property type="project" value="InterPro"/>
</dbReference>
<dbReference type="PANTHER" id="PTHR46796">
    <property type="entry name" value="HTH-TYPE TRANSCRIPTIONAL ACTIVATOR RHAS-RELATED"/>
    <property type="match status" value="1"/>
</dbReference>
<evidence type="ECO:0000313" key="6">
    <source>
        <dbReference type="Proteomes" id="UP000215377"/>
    </source>
</evidence>
<dbReference type="InterPro" id="IPR009057">
    <property type="entry name" value="Homeodomain-like_sf"/>
</dbReference>
<dbReference type="AlphaFoldDB" id="A0A225NAM9"/>
<dbReference type="EMBL" id="AQQR01000032">
    <property type="protein sequence ID" value="OWU67102.1"/>
    <property type="molecule type" value="Genomic_DNA"/>
</dbReference>
<dbReference type="InterPro" id="IPR018060">
    <property type="entry name" value="HTH_AraC"/>
</dbReference>
<evidence type="ECO:0000259" key="4">
    <source>
        <dbReference type="PROSITE" id="PS01124"/>
    </source>
</evidence>
<dbReference type="Gene3D" id="1.10.10.60">
    <property type="entry name" value="Homeodomain-like"/>
    <property type="match status" value="1"/>
</dbReference>
<dbReference type="OrthoDB" id="7285481at2"/>
<protein>
    <recommendedName>
        <fullName evidence="4">HTH araC/xylS-type domain-containing protein</fullName>
    </recommendedName>
</protein>
<proteinExistence type="predicted"/>
<dbReference type="SMART" id="SM00342">
    <property type="entry name" value="HTH_ARAC"/>
    <property type="match status" value="1"/>
</dbReference>
<gene>
    <name evidence="5" type="ORF">ATO3_26795</name>
</gene>
<keyword evidence="2" id="KW-0238">DNA-binding</keyword>
<accession>A0A225NAM9</accession>
<keyword evidence="1" id="KW-0805">Transcription regulation</keyword>
<comment type="caution">
    <text evidence="5">The sequence shown here is derived from an EMBL/GenBank/DDBJ whole genome shotgun (WGS) entry which is preliminary data.</text>
</comment>
<reference evidence="5 6" key="1">
    <citation type="submission" date="2013-04" db="EMBL/GenBank/DDBJ databases">
        <title>Oceanicola sp. 22II1-22F33 Genome Sequencing.</title>
        <authorList>
            <person name="Lai Q."/>
            <person name="Li G."/>
            <person name="Shao Z."/>
        </authorList>
    </citation>
    <scope>NUCLEOTIDE SEQUENCE [LARGE SCALE GENOMIC DNA]</scope>
    <source>
        <strain evidence="5 6">22II1-22F33</strain>
    </source>
</reference>
<keyword evidence="3" id="KW-0804">Transcription</keyword>
<evidence type="ECO:0000256" key="2">
    <source>
        <dbReference type="ARBA" id="ARBA00023125"/>
    </source>
</evidence>
<dbReference type="InterPro" id="IPR050204">
    <property type="entry name" value="AraC_XylS_family_regulators"/>
</dbReference>
<feature type="domain" description="HTH araC/xylS-type" evidence="4">
    <location>
        <begin position="211"/>
        <end position="312"/>
    </location>
</feature>
<evidence type="ECO:0000256" key="3">
    <source>
        <dbReference type="ARBA" id="ARBA00023163"/>
    </source>
</evidence>
<sequence>MLSSDATIDWTTVPIARIEDLRDAVLGAGLDATQLSRGNLSGGIAFAELDGMVFTSGYVGGPVALSGPLSGDRVTIGIGIDLPAGTRHWLSEVGTGNVGVYLPGDEHDSIYAPGSLYATVTLTADRLEAEAAQLDLALDERTLGGTGVHPRKVAPTIPTQLREQFRSVHGGHPVPGDPARAMLHAVLCHLARPPRAMNVGTRPGSHGRIVRRARAYIAEHLSEPISADALASAAGASRRTLFRAFAEILDETPRSYVRRLRLHRIRRDLADAPERVCTIALIANEWEMSDLGRMAGAYRELFGEKPSETLQAARAPGP</sequence>
<dbReference type="GO" id="GO:0043565">
    <property type="term" value="F:sequence-specific DNA binding"/>
    <property type="evidence" value="ECO:0007669"/>
    <property type="project" value="InterPro"/>
</dbReference>
<evidence type="ECO:0000313" key="5">
    <source>
        <dbReference type="EMBL" id="OWU67102.1"/>
    </source>
</evidence>
<dbReference type="PROSITE" id="PS01124">
    <property type="entry name" value="HTH_ARAC_FAMILY_2"/>
    <property type="match status" value="1"/>
</dbReference>
<dbReference type="SUPFAM" id="SSF46689">
    <property type="entry name" value="Homeodomain-like"/>
    <property type="match status" value="1"/>
</dbReference>
<dbReference type="Pfam" id="PF12833">
    <property type="entry name" value="HTH_18"/>
    <property type="match status" value="1"/>
</dbReference>
<name>A0A225NAM9_9RHOB</name>
<evidence type="ECO:0000256" key="1">
    <source>
        <dbReference type="ARBA" id="ARBA00023015"/>
    </source>
</evidence>
<keyword evidence="6" id="KW-1185">Reference proteome</keyword>
<organism evidence="5 6">
    <name type="scientific">Marinibacterium profundimaris</name>
    <dbReference type="NCBI Taxonomy" id="1679460"/>
    <lineage>
        <taxon>Bacteria</taxon>
        <taxon>Pseudomonadati</taxon>
        <taxon>Pseudomonadota</taxon>
        <taxon>Alphaproteobacteria</taxon>
        <taxon>Rhodobacterales</taxon>
        <taxon>Paracoccaceae</taxon>
        <taxon>Marinibacterium</taxon>
    </lineage>
</organism>
<dbReference type="Proteomes" id="UP000215377">
    <property type="component" value="Unassembled WGS sequence"/>
</dbReference>